<reference evidence="1 2" key="1">
    <citation type="submission" date="2015-04" db="EMBL/GenBank/DDBJ databases">
        <authorList>
            <person name="Syromyatnikov M.Y."/>
            <person name="Popov V.N."/>
        </authorList>
    </citation>
    <scope>NUCLEOTIDE SEQUENCE [LARGE SCALE GENOMIC DNA]</scope>
    <source>
        <strain evidence="1">WF-38-12</strain>
    </source>
</reference>
<protein>
    <submittedName>
        <fullName evidence="1">Uncharacterized protein</fullName>
    </submittedName>
</protein>
<dbReference type="Proteomes" id="UP000054383">
    <property type="component" value="Unassembled WGS sequence"/>
</dbReference>
<evidence type="ECO:0000313" key="2">
    <source>
        <dbReference type="Proteomes" id="UP000054383"/>
    </source>
</evidence>
<dbReference type="EMBL" id="CVMT01000006">
    <property type="protein sequence ID" value="CRG89580.1"/>
    <property type="molecule type" value="Genomic_DNA"/>
</dbReference>
<dbReference type="OrthoDB" id="4227478at2759"/>
<sequence>MPCFLLVHNLSSVETCAVALRFLMETVHHRLAQILLHTFVAKVEQEIDMREGQGVFIPRKGRQNVIIAHDLTIAKVGIPERNGKKCNRKEIGDDKSYGKRWWRLGSGIGVVAVFTCASDFKRLM</sequence>
<name>A0A0U1M3I3_TALIS</name>
<proteinExistence type="predicted"/>
<dbReference type="AlphaFoldDB" id="A0A0U1M3I3"/>
<evidence type="ECO:0000313" key="1">
    <source>
        <dbReference type="EMBL" id="CRG89580.1"/>
    </source>
</evidence>
<gene>
    <name evidence="1" type="ORF">PISL3812_06617</name>
</gene>
<organism evidence="1 2">
    <name type="scientific">Talaromyces islandicus</name>
    <name type="common">Penicillium islandicum</name>
    <dbReference type="NCBI Taxonomy" id="28573"/>
    <lineage>
        <taxon>Eukaryota</taxon>
        <taxon>Fungi</taxon>
        <taxon>Dikarya</taxon>
        <taxon>Ascomycota</taxon>
        <taxon>Pezizomycotina</taxon>
        <taxon>Eurotiomycetes</taxon>
        <taxon>Eurotiomycetidae</taxon>
        <taxon>Eurotiales</taxon>
        <taxon>Trichocomaceae</taxon>
        <taxon>Talaromyces</taxon>
        <taxon>Talaromyces sect. Islandici</taxon>
    </lineage>
</organism>
<dbReference type="STRING" id="28573.A0A0U1M3I3"/>
<accession>A0A0U1M3I3</accession>
<keyword evidence="2" id="KW-1185">Reference proteome</keyword>